<feature type="compositionally biased region" description="Basic and acidic residues" evidence="7">
    <location>
        <begin position="708"/>
        <end position="721"/>
    </location>
</feature>
<keyword evidence="4 8" id="KW-1133">Transmembrane helix</keyword>
<sequence>MEAAASPDWSSDDATSHERRQERRSYRISTMGAPPARSFDEPRSGREDRRRAVLGDEAAGIDLRRGLRRLEVAGTGRRSEGSALRPQLEPPNARMRFGSPMVRALFRTAEQEIGPQRRPSGTSIDLSDIEQSQLEEERQDRKNKKKKKKSKKKRKKSNDKKRGKEKEKETTTDEHDDEASLVKRTSTGAATTTKKKKKPSIDGRRRKSYIFPIDEAAHLLQEPAVPLHVWFYQTVLNFLWPPLNYYRLHFLYICCCSVFGGLLIYLSQGPGNMSYTDALFLSTSAVTTCGLVTTDTARVNRLGQFWVVVLMIVGNFVLLTLPPVFLRLYYFRKHFRTTGLRCKRRVGRLTPGVGTAEYSALKWFAAIVPLYYFAWVGISSFIISFYFSVSSSARDVLRQYGNNPVWWAIFHSVSSFSNAGISTTPNNMVAFQDYPFPLFVSSLLILAGYTAFPLLMRFIVWCLYRHNKLIDYRPVFKYMLDHPRRCFTHLFPAAETRWLLLVFIFLNSVEFLSEIILDWYSEAYHGFTPGLKLANMYYQTISIRVAGFNSIDVNKLNTALLWLYTGMMYISATPVAIAVRYTGAARAQEIGIKRGIPMNNTLAAQAQNIFVKHTIVLFVAVLFIIMIEELPLTSDPNFSIFKIIFEIVSAYGPVGLSLGYGDKPYSFSGAFRDGSKLIIIFIMILGKHRGLPDSIDSAISLPSTMQPRDLERGDAPRTSAERRRRQRYESDDDDHDRNDKRRDDDRAGGDSSDDDDDGGPTKRVKRVAWALWDSLLGHDDGHHRPNANANSDDDDEDPGLSAAPTYGHKTLERQDFGKAAATGVSDLKSADSASTEEWRDLLQPLEMTKDHPMHGRHRRSYDTLPLPAPTTEPERQQQEQQTSPGHHHHDFDDKHNSGIHDSSLVADDDGGGHHLLVQHYHHPHHRNLSLPAVFQRPIA</sequence>
<keyword evidence="6 8" id="KW-0472">Membrane</keyword>
<evidence type="ECO:0000256" key="4">
    <source>
        <dbReference type="ARBA" id="ARBA00022989"/>
    </source>
</evidence>
<feature type="region of interest" description="Disordered" evidence="7">
    <location>
        <begin position="1"/>
        <end position="201"/>
    </location>
</feature>
<feature type="transmembrane region" description="Helical" evidence="8">
    <location>
        <begin position="370"/>
        <end position="389"/>
    </location>
</feature>
<dbReference type="PANTHER" id="PTHR31064:SF30">
    <property type="entry name" value="HIGH-AFFINITY POTASSIUM TRANSPORT PROTEIN-RELATED"/>
    <property type="match status" value="1"/>
</dbReference>
<feature type="transmembrane region" description="Helical" evidence="8">
    <location>
        <begin position="305"/>
        <end position="326"/>
    </location>
</feature>
<dbReference type="AlphaFoldDB" id="L8HGY1"/>
<dbReference type="InterPro" id="IPR003445">
    <property type="entry name" value="Cat_transpt"/>
</dbReference>
<evidence type="ECO:0000256" key="6">
    <source>
        <dbReference type="ARBA" id="ARBA00023136"/>
    </source>
</evidence>
<gene>
    <name evidence="9" type="ORF">ACA1_174870</name>
</gene>
<feature type="compositionally biased region" description="Low complexity" evidence="7">
    <location>
        <begin position="1"/>
        <end position="13"/>
    </location>
</feature>
<feature type="region of interest" description="Disordered" evidence="7">
    <location>
        <begin position="779"/>
        <end position="812"/>
    </location>
</feature>
<feature type="region of interest" description="Disordered" evidence="7">
    <location>
        <begin position="699"/>
        <end position="762"/>
    </location>
</feature>
<keyword evidence="2" id="KW-0813">Transport</keyword>
<dbReference type="EMBL" id="KB007811">
    <property type="protein sequence ID" value="ELR24824.1"/>
    <property type="molecule type" value="Genomic_DNA"/>
</dbReference>
<feature type="transmembrane region" description="Helical" evidence="8">
    <location>
        <begin position="498"/>
        <end position="517"/>
    </location>
</feature>
<dbReference type="GO" id="GO:1990573">
    <property type="term" value="P:potassium ion import across plasma membrane"/>
    <property type="evidence" value="ECO:0007669"/>
    <property type="project" value="TreeGrafter"/>
</dbReference>
<feature type="compositionally biased region" description="Basic and acidic residues" evidence="7">
    <location>
        <begin position="735"/>
        <end position="748"/>
    </location>
</feature>
<feature type="transmembrane region" description="Helical" evidence="8">
    <location>
        <begin position="559"/>
        <end position="581"/>
    </location>
</feature>
<feature type="compositionally biased region" description="Basic and acidic residues" evidence="7">
    <location>
        <begin position="38"/>
        <end position="54"/>
    </location>
</feature>
<protein>
    <submittedName>
        <fullName evidence="9">Cation transport domain containing protein</fullName>
    </submittedName>
</protein>
<dbReference type="InterPro" id="IPR051143">
    <property type="entry name" value="TrkH_K-transport"/>
</dbReference>
<feature type="compositionally biased region" description="Basic and acidic residues" evidence="7">
    <location>
        <begin position="160"/>
        <end position="181"/>
    </location>
</feature>
<evidence type="ECO:0000256" key="3">
    <source>
        <dbReference type="ARBA" id="ARBA00022692"/>
    </source>
</evidence>
<dbReference type="GO" id="GO:0030007">
    <property type="term" value="P:intracellular potassium ion homeostasis"/>
    <property type="evidence" value="ECO:0007669"/>
    <property type="project" value="TreeGrafter"/>
</dbReference>
<dbReference type="VEuPathDB" id="AmoebaDB:ACA1_174870"/>
<dbReference type="STRING" id="1257118.L8HGY1"/>
<reference evidence="9 10" key="1">
    <citation type="journal article" date="2013" name="Genome Biol.">
        <title>Genome of Acanthamoeba castellanii highlights extensive lateral gene transfer and early evolution of tyrosine kinase signaling.</title>
        <authorList>
            <person name="Clarke M."/>
            <person name="Lohan A.J."/>
            <person name="Liu B."/>
            <person name="Lagkouvardos I."/>
            <person name="Roy S."/>
            <person name="Zafar N."/>
            <person name="Bertelli C."/>
            <person name="Schilde C."/>
            <person name="Kianianmomeni A."/>
            <person name="Burglin T.R."/>
            <person name="Frech C."/>
            <person name="Turcotte B."/>
            <person name="Kopec K.O."/>
            <person name="Synnott J.M."/>
            <person name="Choo C."/>
            <person name="Paponov I."/>
            <person name="Finkler A."/>
            <person name="Soon Heng Tan C."/>
            <person name="Hutchins A.P."/>
            <person name="Weinmeier T."/>
            <person name="Rattei T."/>
            <person name="Chu J.S."/>
            <person name="Gimenez G."/>
            <person name="Irimia M."/>
            <person name="Rigden D.J."/>
            <person name="Fitzpatrick D.A."/>
            <person name="Lorenzo-Morales J."/>
            <person name="Bateman A."/>
            <person name="Chiu C.H."/>
            <person name="Tang P."/>
            <person name="Hegemann P."/>
            <person name="Fromm H."/>
            <person name="Raoult D."/>
            <person name="Greub G."/>
            <person name="Miranda-Saavedra D."/>
            <person name="Chen N."/>
            <person name="Nash P."/>
            <person name="Ginger M.L."/>
            <person name="Horn M."/>
            <person name="Schaap P."/>
            <person name="Caler L."/>
            <person name="Loftus B."/>
        </authorList>
    </citation>
    <scope>NUCLEOTIDE SEQUENCE [LARGE SCALE GENOMIC DNA]</scope>
    <source>
        <strain evidence="9 10">Neff</strain>
    </source>
</reference>
<dbReference type="GO" id="GO:0005886">
    <property type="term" value="C:plasma membrane"/>
    <property type="evidence" value="ECO:0007669"/>
    <property type="project" value="TreeGrafter"/>
</dbReference>
<feature type="region of interest" description="Disordered" evidence="7">
    <location>
        <begin position="844"/>
        <end position="907"/>
    </location>
</feature>
<evidence type="ECO:0000313" key="9">
    <source>
        <dbReference type="EMBL" id="ELR24824.1"/>
    </source>
</evidence>
<feature type="compositionally biased region" description="Basic and acidic residues" evidence="7">
    <location>
        <begin position="14"/>
        <end position="25"/>
    </location>
</feature>
<evidence type="ECO:0000256" key="1">
    <source>
        <dbReference type="ARBA" id="ARBA00004141"/>
    </source>
</evidence>
<organism evidence="9 10">
    <name type="scientific">Acanthamoeba castellanii (strain ATCC 30010 / Neff)</name>
    <dbReference type="NCBI Taxonomy" id="1257118"/>
    <lineage>
        <taxon>Eukaryota</taxon>
        <taxon>Amoebozoa</taxon>
        <taxon>Discosea</taxon>
        <taxon>Longamoebia</taxon>
        <taxon>Centramoebida</taxon>
        <taxon>Acanthamoebidae</taxon>
        <taxon>Acanthamoeba</taxon>
    </lineage>
</organism>
<dbReference type="Pfam" id="PF02386">
    <property type="entry name" value="TrkH"/>
    <property type="match status" value="1"/>
</dbReference>
<feature type="transmembrane region" description="Helical" evidence="8">
    <location>
        <begin position="245"/>
        <end position="266"/>
    </location>
</feature>
<feature type="compositionally biased region" description="Basic residues" evidence="7">
    <location>
        <begin position="141"/>
        <end position="159"/>
    </location>
</feature>
<dbReference type="KEGG" id="acan:ACA1_174870"/>
<feature type="compositionally biased region" description="Basic and acidic residues" evidence="7">
    <location>
        <begin position="62"/>
        <end position="71"/>
    </location>
</feature>
<keyword evidence="5" id="KW-0406">Ion transport</keyword>
<evidence type="ECO:0000313" key="10">
    <source>
        <dbReference type="Proteomes" id="UP000011083"/>
    </source>
</evidence>
<dbReference type="PANTHER" id="PTHR31064">
    <property type="entry name" value="POTASSIUM TRANSPORT PROTEIN DDB_G0292412-RELATED"/>
    <property type="match status" value="1"/>
</dbReference>
<feature type="compositionally biased region" description="Basic and acidic residues" evidence="7">
    <location>
        <begin position="889"/>
        <end position="898"/>
    </location>
</feature>
<feature type="transmembrane region" description="Helical" evidence="8">
    <location>
        <begin position="438"/>
        <end position="464"/>
    </location>
</feature>
<dbReference type="GeneID" id="14925854"/>
<feature type="transmembrane region" description="Helical" evidence="8">
    <location>
        <begin position="602"/>
        <end position="627"/>
    </location>
</feature>
<feature type="compositionally biased region" description="Polar residues" evidence="7">
    <location>
        <begin position="119"/>
        <end position="132"/>
    </location>
</feature>
<dbReference type="RefSeq" id="XP_004356724.1">
    <property type="nucleotide sequence ID" value="XM_004356671.1"/>
</dbReference>
<dbReference type="GO" id="GO:0140107">
    <property type="term" value="F:high-affinity potassium ion transmembrane transporter activity"/>
    <property type="evidence" value="ECO:0007669"/>
    <property type="project" value="TreeGrafter"/>
</dbReference>
<proteinExistence type="predicted"/>
<dbReference type="OrthoDB" id="9999863at2759"/>
<evidence type="ECO:0000256" key="5">
    <source>
        <dbReference type="ARBA" id="ARBA00023065"/>
    </source>
</evidence>
<accession>L8HGY1</accession>
<evidence type="ECO:0000256" key="7">
    <source>
        <dbReference type="SAM" id="MobiDB-lite"/>
    </source>
</evidence>
<keyword evidence="10" id="KW-1185">Reference proteome</keyword>
<keyword evidence="3 8" id="KW-0812">Transmembrane</keyword>
<comment type="subcellular location">
    <subcellularLocation>
        <location evidence="1">Membrane</location>
        <topology evidence="1">Multi-pass membrane protein</topology>
    </subcellularLocation>
</comment>
<evidence type="ECO:0000256" key="8">
    <source>
        <dbReference type="SAM" id="Phobius"/>
    </source>
</evidence>
<name>L8HGY1_ACACF</name>
<evidence type="ECO:0000256" key="2">
    <source>
        <dbReference type="ARBA" id="ARBA00022448"/>
    </source>
</evidence>
<dbReference type="Proteomes" id="UP000011083">
    <property type="component" value="Unassembled WGS sequence"/>
</dbReference>